<evidence type="ECO:0000256" key="2">
    <source>
        <dbReference type="ARBA" id="ARBA00022553"/>
    </source>
</evidence>
<dbReference type="SUPFAM" id="SSF50156">
    <property type="entry name" value="PDZ domain-like"/>
    <property type="match status" value="1"/>
</dbReference>
<dbReference type="Proteomes" id="UP000838412">
    <property type="component" value="Chromosome 1"/>
</dbReference>
<feature type="compositionally biased region" description="Basic and acidic residues" evidence="4">
    <location>
        <begin position="2011"/>
        <end position="2035"/>
    </location>
</feature>
<organism evidence="9 10">
    <name type="scientific">Branchiostoma lanceolatum</name>
    <name type="common">Common lancelet</name>
    <name type="synonym">Amphioxus lanceolatum</name>
    <dbReference type="NCBI Taxonomy" id="7740"/>
    <lineage>
        <taxon>Eukaryota</taxon>
        <taxon>Metazoa</taxon>
        <taxon>Chordata</taxon>
        <taxon>Cephalochordata</taxon>
        <taxon>Leptocardii</taxon>
        <taxon>Amphioxiformes</taxon>
        <taxon>Branchiostomatidae</taxon>
        <taxon>Branchiostoma</taxon>
    </lineage>
</organism>
<evidence type="ECO:0000256" key="4">
    <source>
        <dbReference type="SAM" id="MobiDB-lite"/>
    </source>
</evidence>
<feature type="compositionally biased region" description="Low complexity" evidence="4">
    <location>
        <begin position="2036"/>
        <end position="2049"/>
    </location>
</feature>
<dbReference type="InterPro" id="IPR001849">
    <property type="entry name" value="PH_domain"/>
</dbReference>
<feature type="compositionally biased region" description="Polar residues" evidence="4">
    <location>
        <begin position="1561"/>
        <end position="1579"/>
    </location>
</feature>
<dbReference type="InterPro" id="IPR036034">
    <property type="entry name" value="PDZ_sf"/>
</dbReference>
<evidence type="ECO:0000256" key="3">
    <source>
        <dbReference type="SAM" id="Coils"/>
    </source>
</evidence>
<feature type="region of interest" description="Disordered" evidence="4">
    <location>
        <begin position="1536"/>
        <end position="1579"/>
    </location>
</feature>
<keyword evidence="10" id="KW-1185">Reference proteome</keyword>
<dbReference type="PANTHER" id="PTHR12844:SF42">
    <property type="entry name" value="CONNECTOR ENHANCER OF KSR PROTEIN CNK"/>
    <property type="match status" value="1"/>
</dbReference>
<keyword evidence="3" id="KW-0175">Coiled coil</keyword>
<dbReference type="InterPro" id="IPR013761">
    <property type="entry name" value="SAM/pointed_sf"/>
</dbReference>
<feature type="domain" description="SAM" evidence="6">
    <location>
        <begin position="20"/>
        <end position="85"/>
    </location>
</feature>
<evidence type="ECO:0000259" key="8">
    <source>
        <dbReference type="PROSITE" id="PS51290"/>
    </source>
</evidence>
<feature type="region of interest" description="Disordered" evidence="4">
    <location>
        <begin position="1769"/>
        <end position="1942"/>
    </location>
</feature>
<feature type="compositionally biased region" description="Polar residues" evidence="4">
    <location>
        <begin position="542"/>
        <end position="553"/>
    </location>
</feature>
<dbReference type="Gene3D" id="1.10.150.50">
    <property type="entry name" value="Transcription Factor, Ets-1"/>
    <property type="match status" value="1"/>
</dbReference>
<feature type="compositionally biased region" description="Polar residues" evidence="4">
    <location>
        <begin position="516"/>
        <end position="529"/>
    </location>
</feature>
<evidence type="ECO:0000259" key="7">
    <source>
        <dbReference type="PROSITE" id="PS50106"/>
    </source>
</evidence>
<dbReference type="SUPFAM" id="SSF47769">
    <property type="entry name" value="SAM/Pointed domain"/>
    <property type="match status" value="1"/>
</dbReference>
<feature type="region of interest" description="Disordered" evidence="4">
    <location>
        <begin position="1397"/>
        <end position="1419"/>
    </location>
</feature>
<dbReference type="Pfam" id="PF00169">
    <property type="entry name" value="PH"/>
    <property type="match status" value="1"/>
</dbReference>
<feature type="compositionally biased region" description="Low complexity" evidence="4">
    <location>
        <begin position="314"/>
        <end position="340"/>
    </location>
</feature>
<evidence type="ECO:0000259" key="6">
    <source>
        <dbReference type="PROSITE" id="PS50105"/>
    </source>
</evidence>
<feature type="domain" description="CRIC" evidence="8">
    <location>
        <begin position="102"/>
        <end position="191"/>
    </location>
</feature>
<feature type="compositionally biased region" description="Polar residues" evidence="4">
    <location>
        <begin position="1898"/>
        <end position="1907"/>
    </location>
</feature>
<dbReference type="FunFam" id="2.30.42.10:FF:000060">
    <property type="entry name" value="Connector enhancer of kinase suppressor of Ras 2"/>
    <property type="match status" value="1"/>
</dbReference>
<dbReference type="PROSITE" id="PS50106">
    <property type="entry name" value="PDZ"/>
    <property type="match status" value="1"/>
</dbReference>
<dbReference type="InterPro" id="IPR001660">
    <property type="entry name" value="SAM"/>
</dbReference>
<dbReference type="SMART" id="SM00454">
    <property type="entry name" value="SAM"/>
    <property type="match status" value="1"/>
</dbReference>
<name>A0A8J9YPV2_BRALA</name>
<dbReference type="PROSITE" id="PS50105">
    <property type="entry name" value="SAM_DOMAIN"/>
    <property type="match status" value="1"/>
</dbReference>
<feature type="region of interest" description="Disordered" evidence="4">
    <location>
        <begin position="405"/>
        <end position="424"/>
    </location>
</feature>
<feature type="compositionally biased region" description="Low complexity" evidence="4">
    <location>
        <begin position="1916"/>
        <end position="1927"/>
    </location>
</feature>
<dbReference type="SUPFAM" id="SSF50729">
    <property type="entry name" value="PH domain-like"/>
    <property type="match status" value="1"/>
</dbReference>
<evidence type="ECO:0000256" key="1">
    <source>
        <dbReference type="ARBA" id="ARBA00009498"/>
    </source>
</evidence>
<feature type="compositionally biased region" description="Low complexity" evidence="4">
    <location>
        <begin position="1234"/>
        <end position="1249"/>
    </location>
</feature>
<proteinExistence type="inferred from homology"/>
<dbReference type="Pfam" id="PF07647">
    <property type="entry name" value="SAM_2"/>
    <property type="match status" value="1"/>
</dbReference>
<dbReference type="InterPro" id="IPR011993">
    <property type="entry name" value="PH-like_dom_sf"/>
</dbReference>
<protein>
    <submittedName>
        <fullName evidence="9">CNKSR3 protein</fullName>
    </submittedName>
</protein>
<feature type="coiled-coil region" evidence="3">
    <location>
        <begin position="1974"/>
        <end position="2001"/>
    </location>
</feature>
<dbReference type="OrthoDB" id="2157866at2759"/>
<evidence type="ECO:0000259" key="5">
    <source>
        <dbReference type="PROSITE" id="PS50003"/>
    </source>
</evidence>
<dbReference type="InterPro" id="IPR049628">
    <property type="entry name" value="CNK1-3_SAM"/>
</dbReference>
<dbReference type="Pfam" id="PF00595">
    <property type="entry name" value="PDZ"/>
    <property type="match status" value="1"/>
</dbReference>
<feature type="region of interest" description="Disordered" evidence="4">
    <location>
        <begin position="1439"/>
        <end position="1464"/>
    </location>
</feature>
<feature type="compositionally biased region" description="Low complexity" evidence="4">
    <location>
        <begin position="1101"/>
        <end position="1119"/>
    </location>
</feature>
<dbReference type="SMART" id="SM00228">
    <property type="entry name" value="PDZ"/>
    <property type="match status" value="1"/>
</dbReference>
<feature type="compositionally biased region" description="Pro residues" evidence="4">
    <location>
        <begin position="1778"/>
        <end position="1789"/>
    </location>
</feature>
<dbReference type="InterPro" id="IPR051566">
    <property type="entry name" value="CNKSR"/>
</dbReference>
<feature type="compositionally biased region" description="Basic and acidic residues" evidence="4">
    <location>
        <begin position="1796"/>
        <end position="1810"/>
    </location>
</feature>
<dbReference type="Gene3D" id="2.30.29.30">
    <property type="entry name" value="Pleckstrin-homology domain (PH domain)/Phosphotyrosine-binding domain (PTB)"/>
    <property type="match status" value="1"/>
</dbReference>
<sequence>MCLYNNKSNMANSMESVGIWTPKQVGLWLKGLDDAVQPYIQSFILAGVTGDQLLNLSHRDMDRLNITKLGHQELILEAVDLLCALNFGLENETLQSLTVALGLNVENLDMAMTVRNQQSILVGLAGPRDNYKLPPDILRAICDVLSAAKAVVSWLDRTPFVQMMNYIAIRNRIVRICLGFTSSIHKDPNKRDAEETVVPLCKELAMLSQSLQQSVKDDPQVCHPARVEVVTLTNVDHKLGLGMFIQSSFNGTHYVTGTKEGSPAHTCKRIHPGDEILQVNYQTVVGWKLKKLVDALKEDPHGVVVTFKKRPKTSRSSGTPSRPSSGSSSRVSQSSRHSSGNHIRGRSLDSASPANSVGRVPPSPLVELYLPPPPPEPYKPRQVFFDRVRAPNITQSQVQVHQPLWEDEDMSPPPPQPLSDRSQSVHIPSYRHEQEATWHDDERSPPSSRPLSGRSQSAHFPGHGQRAYWDGDEEGFSPTDAPPFNSRAQSFNQPSGQQWELTQRDFSQPQPPVAMSEQSMYSTPPQSQWIPFPANVPHDMENSAQASNYQSVDVQHREEVVQRSPVSFPRPARSHSLHVPIYGPQGEEEEEVPPEEPVPAYMPRGGHRRSKREDTRPLVSSKPSGRDSRRSSQRHSRSTRPTNMQMRSFSPEREEDRFLLVSAEVLPVPDEPPAEISPPLAMEARAENVSPSREEPGPSKPSPLLSHGRRGHMEEERELGSNNMPEMQMRQDPVPGKSSPLLSHGRSKREERKVDLIPGNMSEMQMIQDPVPARSSPLLSHGRWRHLEKESEHSPGNIRMRQEPVPGKSSPLLAHGRPRHLEKESKHSQGNMQMRKDPVPVKSSLSLSHGKQRHLQKESERSPASRPKVLMMREHGSDNMPETVQKPVAGKSSPLLPQGRPRHLEKERDCSPDNMPEKMMMRQEPAPSKSSPLLSVGKPKCLEKQTERSRHNMPEIKMMKQEPAEREELSPLSVSEDEDAVPDIESLCTLHISEESDDEQHTRTSEPSSPKGSDVDLHVYKSSDVKFGSMEFPPLSTRSQSVPAIPVTPVPEQQGRDRGSSEDVDNPIPFSGMSQSVSQNVLKHYFSDEFLGEDSEEEAASIDSVSTVVTRSPVSPASPQWEEGESLSPTRPLPLGARSPNYLLDRQSKYRRSATFSEGTENHDPSFRLAQETRETLREVMLRARQNRRDGPRERPKSLPPDTGMQGFRTGSEREQGREGSNHRLSDQVRMEVETISEASTSAESSPQRSVPPRPSSQPDAAPHYSSTDREVIVINKQDAVKDFVPSNLRKLTGDMSSMPAFRVERETRSRGKNASRGPPPPYEHSRMDGRHSFKSVPEVSKLPMDEVARRTRPLTDQFSAKLAIFEGGSESNVMKRPPRKHFAERVSELQEVVKSPAKEESIEEESNFQRGVVGKGETNDSTIRTTRYVHRISLRFKKDKDKSESAGANPEGVSPQAADSEPANVLPVSVQPSKQSFGKESSEGAYLDDFQNRFAPAQIIPPLNQERLVREKTKKFTRRMDPVESVGIVEQEPSYSSNKEVKYDTPPMPVQRDSVRESRTNTTVQKQEVSPKSPTSAAGSYSVTIVGGVPVRIGSTSHVQQNMPPPDQSVRMRSKNKVTGTQKYSRRRMSCKDLGNGDCQGWLWKKKEQKKFFAPKWKKLWFVLKKFSLYYYADPHALKAEGIINLPEYSIVYATDTECGRKFGIKASHTEIKTFFFATESKEDRDRWLNKLQLASIQYDRQSIHDESLNILELAKQCPAIVEGFGYYSESDEESEPPSPGPLSPTSPPRKRKPTVGEDKEDSPERPVFDDSPIVSPPTSAPVRSSMKRDREQTRKHSYLAAVDAVNGTKKSPPPERRPTYDPPRTMYDPPRPTYDPPRPTHDPPRPPSNPPVEHWGQSSTTSSDSECTHVTPMSSTSSSSSTASSPMLVVPPPPQFGSTDELKNLYRQSWNVIQEEKMIKMLEFGQAKLSEKQEKELKLQKLTRVLKDKEGNLEAIDRLLTSPQLTSKEVQDWKDQNQHILEDVVKHKPEAEPPQKSQSRPSSQSGPVPKPRTSIHRNSQGPIEEMTQRLSITKRPISTDLDRIENDAGINLPLPEIDDDEDDSYSSTSL</sequence>
<comment type="similarity">
    <text evidence="1">Belongs to the CNKSR family.</text>
</comment>
<feature type="region of interest" description="Disordered" evidence="4">
    <location>
        <begin position="433"/>
        <end position="1074"/>
    </location>
</feature>
<feature type="domain" description="PH" evidence="5">
    <location>
        <begin position="1637"/>
        <end position="1738"/>
    </location>
</feature>
<reference evidence="9" key="1">
    <citation type="submission" date="2022-01" db="EMBL/GenBank/DDBJ databases">
        <authorList>
            <person name="Braso-Vives M."/>
        </authorList>
    </citation>
    <scope>NUCLEOTIDE SEQUENCE</scope>
</reference>
<dbReference type="CDD" id="cd09511">
    <property type="entry name" value="SAM_CNK1_2_3-suppressor"/>
    <property type="match status" value="1"/>
</dbReference>
<feature type="region of interest" description="Disordered" evidence="4">
    <location>
        <begin position="1598"/>
        <end position="1627"/>
    </location>
</feature>
<feature type="region of interest" description="Disordered" evidence="4">
    <location>
        <begin position="2010"/>
        <end position="2112"/>
    </location>
</feature>
<feature type="compositionally biased region" description="Basic and acidic residues" evidence="4">
    <location>
        <begin position="1211"/>
        <end position="1233"/>
    </location>
</feature>
<dbReference type="InterPro" id="IPR001478">
    <property type="entry name" value="PDZ"/>
</dbReference>
<evidence type="ECO:0000313" key="9">
    <source>
        <dbReference type="EMBL" id="CAH1228614.1"/>
    </source>
</evidence>
<feature type="compositionally biased region" description="Low complexity" evidence="4">
    <location>
        <begin position="445"/>
        <end position="457"/>
    </location>
</feature>
<feature type="compositionally biased region" description="Basic and acidic residues" evidence="4">
    <location>
        <begin position="902"/>
        <end position="921"/>
    </location>
</feature>
<feature type="compositionally biased region" description="Basic and acidic residues" evidence="4">
    <location>
        <begin position="433"/>
        <end position="444"/>
    </location>
</feature>
<feature type="region of interest" description="Disordered" evidence="4">
    <location>
        <begin position="1293"/>
        <end position="1331"/>
    </location>
</feature>
<feature type="region of interest" description="Disordered" evidence="4">
    <location>
        <begin position="1093"/>
        <end position="1267"/>
    </location>
</feature>
<feature type="compositionally biased region" description="Basic and acidic residues" evidence="4">
    <location>
        <begin position="1013"/>
        <end position="1024"/>
    </location>
</feature>
<feature type="region of interest" description="Disordered" evidence="4">
    <location>
        <begin position="306"/>
        <end position="359"/>
    </location>
</feature>
<dbReference type="InterPro" id="IPR017874">
    <property type="entry name" value="CRIC_domain"/>
</dbReference>
<keyword evidence="2" id="KW-0597">Phosphoprotein</keyword>
<dbReference type="SMART" id="SM00233">
    <property type="entry name" value="PH"/>
    <property type="match status" value="1"/>
</dbReference>
<dbReference type="EMBL" id="OV696686">
    <property type="protein sequence ID" value="CAH1228614.1"/>
    <property type="molecule type" value="Genomic_DNA"/>
</dbReference>
<dbReference type="Pfam" id="PF10534">
    <property type="entry name" value="CRIC_ras_sig"/>
    <property type="match status" value="1"/>
</dbReference>
<dbReference type="PROSITE" id="PS51290">
    <property type="entry name" value="CRIC"/>
    <property type="match status" value="1"/>
</dbReference>
<dbReference type="PANTHER" id="PTHR12844">
    <property type="entry name" value="CONNECTOR ENCHANCER OF KINASE SUPPRESSOR OF RAS"/>
    <property type="match status" value="1"/>
</dbReference>
<dbReference type="CDD" id="cd06748">
    <property type="entry name" value="PDZ_CNK1_2_3-like"/>
    <property type="match status" value="1"/>
</dbReference>
<accession>A0A8J9YPV2</accession>
<gene>
    <name evidence="9" type="primary">CNKSR3</name>
    <name evidence="9" type="ORF">BLAG_LOCUS702</name>
</gene>
<feature type="domain" description="PDZ" evidence="7">
    <location>
        <begin position="229"/>
        <end position="311"/>
    </location>
</feature>
<feature type="compositionally biased region" description="Basic and acidic residues" evidence="4">
    <location>
        <begin position="1160"/>
        <end position="1197"/>
    </location>
</feature>
<dbReference type="PROSITE" id="PS50003">
    <property type="entry name" value="PH_DOMAIN"/>
    <property type="match status" value="1"/>
</dbReference>
<dbReference type="Gene3D" id="2.30.42.10">
    <property type="match status" value="1"/>
</dbReference>
<feature type="compositionally biased region" description="Polar residues" evidence="4">
    <location>
        <begin position="486"/>
        <end position="508"/>
    </location>
</feature>
<evidence type="ECO:0000313" key="10">
    <source>
        <dbReference type="Proteomes" id="UP000838412"/>
    </source>
</evidence>
<feature type="compositionally biased region" description="Basic and acidic residues" evidence="4">
    <location>
        <begin position="940"/>
        <end position="969"/>
    </location>
</feature>